<evidence type="ECO:0000256" key="2">
    <source>
        <dbReference type="SAM" id="MobiDB-lite"/>
    </source>
</evidence>
<dbReference type="Proteomes" id="UP001565368">
    <property type="component" value="Unassembled WGS sequence"/>
</dbReference>
<protein>
    <submittedName>
        <fullName evidence="3">Uncharacterized protein</fullName>
    </submittedName>
</protein>
<dbReference type="GeneID" id="95985496"/>
<dbReference type="RefSeq" id="XP_069210386.1">
    <property type="nucleotide sequence ID" value="XM_069352968.1"/>
</dbReference>
<name>A0ABR3Q726_9TREE</name>
<reference evidence="3 4" key="1">
    <citation type="submission" date="2023-08" db="EMBL/GenBank/DDBJ databases">
        <title>Annotated Genome Sequence of Vanrija albida AlHP1.</title>
        <authorList>
            <person name="Herzog R."/>
        </authorList>
    </citation>
    <scope>NUCLEOTIDE SEQUENCE [LARGE SCALE GENOMIC DNA]</scope>
    <source>
        <strain evidence="3 4">AlHP1</strain>
    </source>
</reference>
<feature type="compositionally biased region" description="Low complexity" evidence="2">
    <location>
        <begin position="65"/>
        <end position="80"/>
    </location>
</feature>
<evidence type="ECO:0000313" key="3">
    <source>
        <dbReference type="EMBL" id="KAL1410442.1"/>
    </source>
</evidence>
<dbReference type="EMBL" id="JBBXJM010000003">
    <property type="protein sequence ID" value="KAL1410442.1"/>
    <property type="molecule type" value="Genomic_DNA"/>
</dbReference>
<evidence type="ECO:0000256" key="1">
    <source>
        <dbReference type="SAM" id="Coils"/>
    </source>
</evidence>
<accession>A0ABR3Q726</accession>
<comment type="caution">
    <text evidence="3">The sequence shown here is derived from an EMBL/GenBank/DDBJ whole genome shotgun (WGS) entry which is preliminary data.</text>
</comment>
<feature type="coiled-coil region" evidence="1">
    <location>
        <begin position="315"/>
        <end position="360"/>
    </location>
</feature>
<keyword evidence="4" id="KW-1185">Reference proteome</keyword>
<gene>
    <name evidence="3" type="ORF">Q8F55_004453</name>
</gene>
<evidence type="ECO:0000313" key="4">
    <source>
        <dbReference type="Proteomes" id="UP001565368"/>
    </source>
</evidence>
<proteinExistence type="predicted"/>
<organism evidence="3 4">
    <name type="scientific">Vanrija albida</name>
    <dbReference type="NCBI Taxonomy" id="181172"/>
    <lineage>
        <taxon>Eukaryota</taxon>
        <taxon>Fungi</taxon>
        <taxon>Dikarya</taxon>
        <taxon>Basidiomycota</taxon>
        <taxon>Agaricomycotina</taxon>
        <taxon>Tremellomycetes</taxon>
        <taxon>Trichosporonales</taxon>
        <taxon>Trichosporonaceae</taxon>
        <taxon>Vanrija</taxon>
    </lineage>
</organism>
<sequence>MSQHQVDDDVTNGDYALWIATGAMGAPRPGSDRARASQAAGAAFSPPTPGTHTDNASPTVDALGPATAANAQPATQNAQPARPPGNFNWPDEAPPTYPQQAATYPPSAAHTGLAQGAGQNTYVLCPHGMLVGYYALCNSAPAPAAPAPDVGQLLTLINSQNKAISHLSEEIKALQRSQQVLYADLSTFKFDTKASRSNGSNELAGLQHELVNTKNRVGVSEYRSAVVESNLASLIPLHTEVGAIKNQLVVFEKRLTAPLPVAGATQASVAIVNHELMSIRQHVAALESHSLAVDQQMITTDWKASQAYSKLEMLRAEVKGAVDKAEGRIKALEDKVEAEVVELDKRVALVEAEAEAAEDE</sequence>
<feature type="region of interest" description="Disordered" evidence="2">
    <location>
        <begin position="25"/>
        <end position="106"/>
    </location>
</feature>
<keyword evidence="1" id="KW-0175">Coiled coil</keyword>